<dbReference type="RefSeq" id="WP_252151976.1">
    <property type="nucleotide sequence ID" value="NZ_BAABKJ010000013.1"/>
</dbReference>
<keyword evidence="1" id="KW-0812">Transmembrane</keyword>
<keyword evidence="3" id="KW-1185">Reference proteome</keyword>
<dbReference type="Proteomes" id="UP000243468">
    <property type="component" value="Unassembled WGS sequence"/>
</dbReference>
<dbReference type="EMBL" id="FMYO01000008">
    <property type="protein sequence ID" value="SDC53358.1"/>
    <property type="molecule type" value="Genomic_DNA"/>
</dbReference>
<protein>
    <submittedName>
        <fullName evidence="2">Uncharacterized protein</fullName>
    </submittedName>
</protein>
<dbReference type="AlphaFoldDB" id="A0A1G6MCN7"/>
<keyword evidence="1" id="KW-1133">Transmembrane helix</keyword>
<proteinExistence type="predicted"/>
<gene>
    <name evidence="2" type="ORF">SAMN05421732_1083</name>
</gene>
<sequence length="69" mass="7742">MMLNTILNHKVILFWSIVTMIICSITITLLSHNTLADSLSISFTVFAGLALFFTAAMWLEDQVHDICNP</sequence>
<dbReference type="STRING" id="1226327.SAMN05421732_1083"/>
<feature type="transmembrane region" description="Helical" evidence="1">
    <location>
        <begin position="12"/>
        <end position="32"/>
    </location>
</feature>
<keyword evidence="1" id="KW-0472">Membrane</keyword>
<evidence type="ECO:0000256" key="1">
    <source>
        <dbReference type="SAM" id="Phobius"/>
    </source>
</evidence>
<feature type="transmembrane region" description="Helical" evidence="1">
    <location>
        <begin position="38"/>
        <end position="59"/>
    </location>
</feature>
<evidence type="ECO:0000313" key="3">
    <source>
        <dbReference type="Proteomes" id="UP000243468"/>
    </source>
</evidence>
<evidence type="ECO:0000313" key="2">
    <source>
        <dbReference type="EMBL" id="SDC53358.1"/>
    </source>
</evidence>
<name>A0A1G6MCN7_9GAMM</name>
<accession>A0A1G6MCN7</accession>
<organism evidence="2 3">
    <name type="scientific">Acinetobacter kookii</name>
    <dbReference type="NCBI Taxonomy" id="1226327"/>
    <lineage>
        <taxon>Bacteria</taxon>
        <taxon>Pseudomonadati</taxon>
        <taxon>Pseudomonadota</taxon>
        <taxon>Gammaproteobacteria</taxon>
        <taxon>Moraxellales</taxon>
        <taxon>Moraxellaceae</taxon>
        <taxon>Acinetobacter</taxon>
    </lineage>
</organism>
<reference evidence="3" key="1">
    <citation type="submission" date="2016-09" db="EMBL/GenBank/DDBJ databases">
        <authorList>
            <person name="Varghese N."/>
            <person name="Submissions S."/>
        </authorList>
    </citation>
    <scope>NUCLEOTIDE SEQUENCE [LARGE SCALE GENOMIC DNA]</scope>
    <source>
        <strain evidence="3">ANC 4667</strain>
    </source>
</reference>